<dbReference type="STRING" id="1317122.ATO12_19515"/>
<dbReference type="Proteomes" id="UP000023541">
    <property type="component" value="Unassembled WGS sequence"/>
</dbReference>
<name>A0A023BTC5_9FLAO</name>
<dbReference type="AlphaFoldDB" id="A0A023BTC5"/>
<evidence type="ECO:0008006" key="3">
    <source>
        <dbReference type="Google" id="ProtNLM"/>
    </source>
</evidence>
<protein>
    <recommendedName>
        <fullName evidence="3">Lipocalin-like domain-containing protein</fullName>
    </recommendedName>
</protein>
<sequence>MKRPQSISVIFTTVILAAMLMSFKTKPVQQNQTLEPEEIVIDQVIDKELIGIWVKEDDPDTVIMFKLSNLFVEKSKTKTTKKKWTVDVKNRKICIDDSECMNYEVTENTLVLYKNKEKIIYNRSNKE</sequence>
<dbReference type="RefSeq" id="WP_034242996.1">
    <property type="nucleotide sequence ID" value="NZ_AQRA01000006.1"/>
</dbReference>
<proteinExistence type="predicted"/>
<organism evidence="1 2">
    <name type="scientific">Aquimarina atlantica</name>
    <dbReference type="NCBI Taxonomy" id="1317122"/>
    <lineage>
        <taxon>Bacteria</taxon>
        <taxon>Pseudomonadati</taxon>
        <taxon>Bacteroidota</taxon>
        <taxon>Flavobacteriia</taxon>
        <taxon>Flavobacteriales</taxon>
        <taxon>Flavobacteriaceae</taxon>
        <taxon>Aquimarina</taxon>
    </lineage>
</organism>
<dbReference type="OrthoDB" id="1163667at2"/>
<comment type="caution">
    <text evidence="1">The sequence shown here is derived from an EMBL/GenBank/DDBJ whole genome shotgun (WGS) entry which is preliminary data.</text>
</comment>
<evidence type="ECO:0000313" key="2">
    <source>
        <dbReference type="Proteomes" id="UP000023541"/>
    </source>
</evidence>
<dbReference type="eggNOG" id="ENOG50312AF">
    <property type="taxonomic scope" value="Bacteria"/>
</dbReference>
<dbReference type="EMBL" id="AQRA01000006">
    <property type="protein sequence ID" value="EZH73194.1"/>
    <property type="molecule type" value="Genomic_DNA"/>
</dbReference>
<reference evidence="1 2" key="1">
    <citation type="submission" date="2014-04" db="EMBL/GenBank/DDBJ databases">
        <title>Aquimarina sp. 22II-S11-z7 Genome Sequencing.</title>
        <authorList>
            <person name="Lai Q."/>
        </authorList>
    </citation>
    <scope>NUCLEOTIDE SEQUENCE [LARGE SCALE GENOMIC DNA]</scope>
    <source>
        <strain evidence="1 2">22II-S11-z7</strain>
    </source>
</reference>
<keyword evidence="2" id="KW-1185">Reference proteome</keyword>
<evidence type="ECO:0000313" key="1">
    <source>
        <dbReference type="EMBL" id="EZH73194.1"/>
    </source>
</evidence>
<gene>
    <name evidence="1" type="ORF">ATO12_19515</name>
</gene>
<accession>A0A023BTC5</accession>